<dbReference type="InterPro" id="IPR022025">
    <property type="entry name" value="Amidoligase_2"/>
</dbReference>
<name>A0A2J6PV61_9HELO</name>
<evidence type="ECO:0000313" key="3">
    <source>
        <dbReference type="Proteomes" id="UP000235672"/>
    </source>
</evidence>
<proteinExistence type="predicted"/>
<feature type="compositionally biased region" description="Polar residues" evidence="1">
    <location>
        <begin position="12"/>
        <end position="26"/>
    </location>
</feature>
<evidence type="ECO:0008006" key="4">
    <source>
        <dbReference type="Google" id="ProtNLM"/>
    </source>
</evidence>
<evidence type="ECO:0000313" key="2">
    <source>
        <dbReference type="EMBL" id="PMD17912.1"/>
    </source>
</evidence>
<sequence length="381" mass="42665">MTMDPSLRRASLQHTAAQSSTPSQGRRATVPDLTTALPTSALFPTHHLPFRFGAEFEVIIRPRANLLQDGLVLPDFDASTRQQRDYNLALRRTIADVLTTSGLPCDIYDPNDGGRPDTSRWNAVLDGSLSKKHAVDGFYPIEIVSPIIIADSRWVQIIDKFWSVLTSSFEIRREFSCGFHVHISSATETWSLAQLRQMAKAVLFWEPRTARCAPPSRQDQVLGMCKSNVDNAVPAGVYLRSKGFQAVCDHIENLGRDEIVNFVCPDKYKAWNFRNCAEGGFGSIEFRRPPGVVDAKRAKHWIAFTMAFVEMAIQFNPAQAFHQPSLLNRDLEPSGSDSFDSDCFKTYLLACAKQLGIFAQLDPRLYQVDNTRSLHITTPGQ</sequence>
<dbReference type="Proteomes" id="UP000235672">
    <property type="component" value="Unassembled WGS sequence"/>
</dbReference>
<dbReference type="AlphaFoldDB" id="A0A2J6PV61"/>
<dbReference type="STRING" id="1745343.A0A2J6PV61"/>
<dbReference type="PANTHER" id="PTHR36847:SF1">
    <property type="entry name" value="AMIDOLIGASE ENZYME"/>
    <property type="match status" value="1"/>
</dbReference>
<accession>A0A2J6PV61</accession>
<dbReference type="EMBL" id="KZ613497">
    <property type="protein sequence ID" value="PMD17912.1"/>
    <property type="molecule type" value="Genomic_DNA"/>
</dbReference>
<organism evidence="2 3">
    <name type="scientific">Hyaloscypha hepaticicola</name>
    <dbReference type="NCBI Taxonomy" id="2082293"/>
    <lineage>
        <taxon>Eukaryota</taxon>
        <taxon>Fungi</taxon>
        <taxon>Dikarya</taxon>
        <taxon>Ascomycota</taxon>
        <taxon>Pezizomycotina</taxon>
        <taxon>Leotiomycetes</taxon>
        <taxon>Helotiales</taxon>
        <taxon>Hyaloscyphaceae</taxon>
        <taxon>Hyaloscypha</taxon>
    </lineage>
</organism>
<dbReference type="OrthoDB" id="5291055at2759"/>
<gene>
    <name evidence="2" type="ORF">NA56DRAFT_261112</name>
</gene>
<evidence type="ECO:0000256" key="1">
    <source>
        <dbReference type="SAM" id="MobiDB-lite"/>
    </source>
</evidence>
<dbReference type="Pfam" id="PF12224">
    <property type="entry name" value="Amidoligase_2"/>
    <property type="match status" value="1"/>
</dbReference>
<dbReference type="PANTHER" id="PTHR36847">
    <property type="entry name" value="AMIDOLIGASE ENZYME"/>
    <property type="match status" value="1"/>
</dbReference>
<feature type="region of interest" description="Disordered" evidence="1">
    <location>
        <begin position="1"/>
        <end position="30"/>
    </location>
</feature>
<keyword evidence="3" id="KW-1185">Reference proteome</keyword>
<reference evidence="2 3" key="1">
    <citation type="submission" date="2016-05" db="EMBL/GenBank/DDBJ databases">
        <title>A degradative enzymes factory behind the ericoid mycorrhizal symbiosis.</title>
        <authorList>
            <consortium name="DOE Joint Genome Institute"/>
            <person name="Martino E."/>
            <person name="Morin E."/>
            <person name="Grelet G."/>
            <person name="Kuo A."/>
            <person name="Kohler A."/>
            <person name="Daghino S."/>
            <person name="Barry K."/>
            <person name="Choi C."/>
            <person name="Cichocki N."/>
            <person name="Clum A."/>
            <person name="Copeland A."/>
            <person name="Hainaut M."/>
            <person name="Haridas S."/>
            <person name="Labutti K."/>
            <person name="Lindquist E."/>
            <person name="Lipzen A."/>
            <person name="Khouja H.-R."/>
            <person name="Murat C."/>
            <person name="Ohm R."/>
            <person name="Olson A."/>
            <person name="Spatafora J."/>
            <person name="Veneault-Fourrey C."/>
            <person name="Henrissat B."/>
            <person name="Grigoriev I."/>
            <person name="Martin F."/>
            <person name="Perotto S."/>
        </authorList>
    </citation>
    <scope>NUCLEOTIDE SEQUENCE [LARGE SCALE GENOMIC DNA]</scope>
    <source>
        <strain evidence="2 3">UAMH 7357</strain>
    </source>
</reference>
<protein>
    <recommendedName>
        <fullName evidence="4">Amidoligase enzyme</fullName>
    </recommendedName>
</protein>